<name>A0ABR2AG57_9ROSI</name>
<protein>
    <recommendedName>
        <fullName evidence="5">Reverse transcriptase RNase H-like domain-containing protein</fullName>
    </recommendedName>
</protein>
<gene>
    <name evidence="1" type="ORF">V6N11_013981</name>
    <name evidence="2" type="ORF">V6N11_014087</name>
    <name evidence="3" type="ORF">V6N11_014207</name>
</gene>
<dbReference type="EMBL" id="JBBPBN010000257">
    <property type="protein sequence ID" value="KAK8492086.1"/>
    <property type="molecule type" value="Genomic_DNA"/>
</dbReference>
<comment type="caution">
    <text evidence="2">The sequence shown here is derived from an EMBL/GenBank/DDBJ whole genome shotgun (WGS) entry which is preliminary data.</text>
</comment>
<reference evidence="2 4" key="1">
    <citation type="journal article" date="2024" name="G3 (Bethesda)">
        <title>Genome assembly of Hibiscus sabdariffa L. provides insights into metabolisms of medicinal natural products.</title>
        <authorList>
            <person name="Kim T."/>
        </authorList>
    </citation>
    <scope>NUCLEOTIDE SEQUENCE [LARGE SCALE GENOMIC DNA]</scope>
    <source>
        <strain evidence="2">TK-2024</strain>
        <tissue evidence="2">Old leaves</tissue>
    </source>
</reference>
<dbReference type="EMBL" id="JBBPBN010000257">
    <property type="protein sequence ID" value="KAK8491963.1"/>
    <property type="molecule type" value="Genomic_DNA"/>
</dbReference>
<dbReference type="Proteomes" id="UP001396334">
    <property type="component" value="Unassembled WGS sequence"/>
</dbReference>
<evidence type="ECO:0000313" key="2">
    <source>
        <dbReference type="EMBL" id="KAK8491963.1"/>
    </source>
</evidence>
<organism evidence="2 4">
    <name type="scientific">Hibiscus sabdariffa</name>
    <name type="common">roselle</name>
    <dbReference type="NCBI Taxonomy" id="183260"/>
    <lineage>
        <taxon>Eukaryota</taxon>
        <taxon>Viridiplantae</taxon>
        <taxon>Streptophyta</taxon>
        <taxon>Embryophyta</taxon>
        <taxon>Tracheophyta</taxon>
        <taxon>Spermatophyta</taxon>
        <taxon>Magnoliopsida</taxon>
        <taxon>eudicotyledons</taxon>
        <taxon>Gunneridae</taxon>
        <taxon>Pentapetalae</taxon>
        <taxon>rosids</taxon>
        <taxon>malvids</taxon>
        <taxon>Malvales</taxon>
        <taxon>Malvaceae</taxon>
        <taxon>Malvoideae</taxon>
        <taxon>Hibiscus</taxon>
    </lineage>
</organism>
<evidence type="ECO:0000313" key="4">
    <source>
        <dbReference type="Proteomes" id="UP001396334"/>
    </source>
</evidence>
<evidence type="ECO:0008006" key="5">
    <source>
        <dbReference type="Google" id="ProtNLM"/>
    </source>
</evidence>
<accession>A0ABR2AG57</accession>
<evidence type="ECO:0000313" key="3">
    <source>
        <dbReference type="EMBL" id="KAK8492086.1"/>
    </source>
</evidence>
<dbReference type="EMBL" id="JBBPBN010000257">
    <property type="protein sequence ID" value="KAK8491857.1"/>
    <property type="molecule type" value="Genomic_DNA"/>
</dbReference>
<dbReference type="PANTHER" id="PTHR35046">
    <property type="entry name" value="ZINC KNUCKLE (CCHC-TYPE) FAMILY PROTEIN"/>
    <property type="match status" value="1"/>
</dbReference>
<sequence>MTPRMIQNFNGESTEKCSKLSIAKGFVVHTDHQVRRFNQSQEKLNAKESKWVFFLSSCVIRHKAGKRNVVADALSRRAMLLQSVETVVHYGGRDPIENEGVRVRSGELRQNVPIGSGELLLDWPGTLKDLFSRVVFVRNKKVARGLYSQARKLAPSSSPIFAPLPDKAHPFAESFLPKKEE</sequence>
<keyword evidence="4" id="KW-1185">Reference proteome</keyword>
<evidence type="ECO:0000313" key="1">
    <source>
        <dbReference type="EMBL" id="KAK8491857.1"/>
    </source>
</evidence>
<dbReference type="PANTHER" id="PTHR35046:SF9">
    <property type="entry name" value="RNA-DIRECTED DNA POLYMERASE"/>
    <property type="match status" value="1"/>
</dbReference>
<proteinExistence type="predicted"/>